<name>A0A1A7WTQ0_9TELE</name>
<reference evidence="1" key="1">
    <citation type="submission" date="2016-05" db="EMBL/GenBank/DDBJ databases">
        <authorList>
            <person name="Lavstsen T."/>
            <person name="Jespersen J.S."/>
        </authorList>
    </citation>
    <scope>NUCLEOTIDE SEQUENCE</scope>
    <source>
        <tissue evidence="1">Brain</tissue>
    </source>
</reference>
<feature type="non-terminal residue" evidence="1">
    <location>
        <position position="1"/>
    </location>
</feature>
<accession>A0A1A7WTQ0</accession>
<evidence type="ECO:0000313" key="1">
    <source>
        <dbReference type="EMBL" id="SBP09031.1"/>
    </source>
</evidence>
<reference evidence="1" key="2">
    <citation type="submission" date="2016-06" db="EMBL/GenBank/DDBJ databases">
        <title>The genome of a short-lived fish provides insights into sex chromosome evolution and the genetic control of aging.</title>
        <authorList>
            <person name="Reichwald K."/>
            <person name="Felder M."/>
            <person name="Petzold A."/>
            <person name="Koch P."/>
            <person name="Groth M."/>
            <person name="Platzer M."/>
        </authorList>
    </citation>
    <scope>NUCLEOTIDE SEQUENCE</scope>
    <source>
        <tissue evidence="1">Brain</tissue>
    </source>
</reference>
<protein>
    <submittedName>
        <fullName evidence="1">Uncharacterized protein</fullName>
    </submittedName>
</protein>
<gene>
    <name evidence="1" type="primary">Nfu_g_1_025372</name>
</gene>
<proteinExistence type="predicted"/>
<dbReference type="AlphaFoldDB" id="A0A1A7WTQ0"/>
<dbReference type="EMBL" id="HADW01007631">
    <property type="protein sequence ID" value="SBP09031.1"/>
    <property type="molecule type" value="Transcribed_RNA"/>
</dbReference>
<sequence>VFLQNGGQTAGVLVQSQQPGAKRSEVVVDFRKHSIIPPMTLSDTHISMVDSCCFLGTTITQDL</sequence>
<feature type="non-terminal residue" evidence="1">
    <location>
        <position position="63"/>
    </location>
</feature>
<organism evidence="1">
    <name type="scientific">Iconisemion striatum</name>
    <dbReference type="NCBI Taxonomy" id="60296"/>
    <lineage>
        <taxon>Eukaryota</taxon>
        <taxon>Metazoa</taxon>
        <taxon>Chordata</taxon>
        <taxon>Craniata</taxon>
        <taxon>Vertebrata</taxon>
        <taxon>Euteleostomi</taxon>
        <taxon>Actinopterygii</taxon>
        <taxon>Neopterygii</taxon>
        <taxon>Teleostei</taxon>
        <taxon>Neoteleostei</taxon>
        <taxon>Acanthomorphata</taxon>
        <taxon>Ovalentaria</taxon>
        <taxon>Atherinomorphae</taxon>
        <taxon>Cyprinodontiformes</taxon>
        <taxon>Nothobranchiidae</taxon>
        <taxon>Iconisemion</taxon>
    </lineage>
</organism>